<dbReference type="EMBL" id="SZYD01000001">
    <property type="protein sequence ID" value="KAD7477599.1"/>
    <property type="molecule type" value="Genomic_DNA"/>
</dbReference>
<sequence length="409" mass="46319">MKNLSSPITKHVSRLKWQFLLPTSLLLFFFIAISRRAGNNLFDHYLKSLFIDQNQFPVTELKRSRMAVCLVGEARRFEATGPSIVEKILEEYPNADLFLNSPFDSKSYKFSLLKNAPRIAAVRIFQPVEIPESESAARVLTSSNSPNGIQGLLQYFNLVEGCLTMIKSYQQQNNFTYNWIVRTRVDGYWSNRLQPDLFIPDHYVVPSGSSYGGLNDRFGVGNLNTSVAALSRLSMIPELDSAGLHELNSEAAFEAQLKLRNVSYLTKRVPFCVISDRTYDFPPGRFGVPVASLTSKGPLSGVKCRPCTSVFSSRWAAAIVNGLDRQWSWTENINGSLRLCDGHGEWEHGWEDIFDEVAGKRLATARKRVSGLSFDQCVKDFEYMKRRSVVWDVPPTPELCRPLRNNHTQ</sequence>
<evidence type="ECO:0000313" key="2">
    <source>
        <dbReference type="EMBL" id="KAD7477599.1"/>
    </source>
</evidence>
<proteinExistence type="predicted"/>
<dbReference type="InterPro" id="IPR056698">
    <property type="entry name" value="DUF7796"/>
</dbReference>
<protein>
    <recommendedName>
        <fullName evidence="1">DUF7796 domain-containing protein</fullName>
    </recommendedName>
</protein>
<feature type="domain" description="DUF7796" evidence="1">
    <location>
        <begin position="62"/>
        <end position="401"/>
    </location>
</feature>
<comment type="caution">
    <text evidence="2">The sequence shown here is derived from an EMBL/GenBank/DDBJ whole genome shotgun (WGS) entry which is preliminary data.</text>
</comment>
<gene>
    <name evidence="2" type="ORF">E3N88_00735</name>
</gene>
<dbReference type="PANTHER" id="PTHR35112:SF1">
    <property type="entry name" value="RING_FYVE_PHD ZINC FINGER SUPERFAMILY PROTEIN"/>
    <property type="match status" value="1"/>
</dbReference>
<dbReference type="Pfam" id="PF25072">
    <property type="entry name" value="DUF7796"/>
    <property type="match status" value="1"/>
</dbReference>
<evidence type="ECO:0000259" key="1">
    <source>
        <dbReference type="Pfam" id="PF25072"/>
    </source>
</evidence>
<dbReference type="AlphaFoldDB" id="A0A5N6PYZ6"/>
<organism evidence="2 3">
    <name type="scientific">Mikania micrantha</name>
    <name type="common">bitter vine</name>
    <dbReference type="NCBI Taxonomy" id="192012"/>
    <lineage>
        <taxon>Eukaryota</taxon>
        <taxon>Viridiplantae</taxon>
        <taxon>Streptophyta</taxon>
        <taxon>Embryophyta</taxon>
        <taxon>Tracheophyta</taxon>
        <taxon>Spermatophyta</taxon>
        <taxon>Magnoliopsida</taxon>
        <taxon>eudicotyledons</taxon>
        <taxon>Gunneridae</taxon>
        <taxon>Pentapetalae</taxon>
        <taxon>asterids</taxon>
        <taxon>campanulids</taxon>
        <taxon>Asterales</taxon>
        <taxon>Asteraceae</taxon>
        <taxon>Asteroideae</taxon>
        <taxon>Heliantheae alliance</taxon>
        <taxon>Eupatorieae</taxon>
        <taxon>Mikania</taxon>
    </lineage>
</organism>
<dbReference type="OrthoDB" id="2016723at2759"/>
<reference evidence="2 3" key="1">
    <citation type="submission" date="2019-05" db="EMBL/GenBank/DDBJ databases">
        <title>Mikania micrantha, genome provides insights into the molecular mechanism of rapid growth.</title>
        <authorList>
            <person name="Liu B."/>
        </authorList>
    </citation>
    <scope>NUCLEOTIDE SEQUENCE [LARGE SCALE GENOMIC DNA]</scope>
    <source>
        <strain evidence="2">NLD-2019</strain>
        <tissue evidence="2">Leaf</tissue>
    </source>
</reference>
<dbReference type="PANTHER" id="PTHR35112">
    <property type="entry name" value="OS08G0360500 PROTEIN"/>
    <property type="match status" value="1"/>
</dbReference>
<accession>A0A5N6PYZ6</accession>
<evidence type="ECO:0000313" key="3">
    <source>
        <dbReference type="Proteomes" id="UP000326396"/>
    </source>
</evidence>
<name>A0A5N6PYZ6_9ASTR</name>
<keyword evidence="3" id="KW-1185">Reference proteome</keyword>
<dbReference type="Proteomes" id="UP000326396">
    <property type="component" value="Linkage Group LG1"/>
</dbReference>